<organism evidence="2 3">
    <name type="scientific">Acaryochloris marina (strain MBIC 11017)</name>
    <dbReference type="NCBI Taxonomy" id="329726"/>
    <lineage>
        <taxon>Bacteria</taxon>
        <taxon>Bacillati</taxon>
        <taxon>Cyanobacteriota</taxon>
        <taxon>Cyanophyceae</taxon>
        <taxon>Acaryochloridales</taxon>
        <taxon>Acaryochloridaceae</taxon>
        <taxon>Acaryochloris</taxon>
    </lineage>
</organism>
<dbReference type="EMBL" id="CP000828">
    <property type="protein sequence ID" value="ABW26156.1"/>
    <property type="molecule type" value="Genomic_DNA"/>
</dbReference>
<sequence>MPADRSFDRWHLATQKAKRFGYLPVGVGSTDDLNYLQAHLDNNNSWDSSENIRLATQLNLKNWFSERHQDLEEDNEGSFPRGVWPTNIGPKNSFWFPFDRQGNHLDPWWMLLVPAQESWLAPISLAYGNWNECPAAYVHAALLQYWGQRFGASLAGISGDTVEMSIDNPPSTQEESLSLALEHYLYCPDIVDQGCETIEHLAALLMNGHAWSFWWD</sequence>
<keyword evidence="3" id="KW-1185">Reference proteome</keyword>
<dbReference type="InterPro" id="IPR025349">
    <property type="entry name" value="DUF4253"/>
</dbReference>
<dbReference type="KEGG" id="amr:AM1_1117"/>
<proteinExistence type="predicted"/>
<evidence type="ECO:0000313" key="3">
    <source>
        <dbReference type="Proteomes" id="UP000000268"/>
    </source>
</evidence>
<feature type="domain" description="DUF4253" evidence="1">
    <location>
        <begin position="110"/>
        <end position="216"/>
    </location>
</feature>
<dbReference type="eggNOG" id="ENOG502ZBZQ">
    <property type="taxonomic scope" value="Bacteria"/>
</dbReference>
<dbReference type="Proteomes" id="UP000000268">
    <property type="component" value="Chromosome"/>
</dbReference>
<protein>
    <recommendedName>
        <fullName evidence="1">DUF4253 domain-containing protein</fullName>
    </recommendedName>
</protein>
<evidence type="ECO:0000313" key="2">
    <source>
        <dbReference type="EMBL" id="ABW26156.1"/>
    </source>
</evidence>
<dbReference type="STRING" id="329726.AM1_1117"/>
<gene>
    <name evidence="2" type="ordered locus">AM1_1117</name>
</gene>
<reference evidence="2 3" key="1">
    <citation type="journal article" date="2008" name="Proc. Natl. Acad. Sci. U.S.A.">
        <title>Niche adaptation and genome expansion in the chlorophyll d-producing cyanobacterium Acaryochloris marina.</title>
        <authorList>
            <person name="Swingley W.D."/>
            <person name="Chen M."/>
            <person name="Cheung P.C."/>
            <person name="Conrad A.L."/>
            <person name="Dejesa L.C."/>
            <person name="Hao J."/>
            <person name="Honchak B.M."/>
            <person name="Karbach L.E."/>
            <person name="Kurdoglu A."/>
            <person name="Lahiri S."/>
            <person name="Mastrian S.D."/>
            <person name="Miyashita H."/>
            <person name="Page L."/>
            <person name="Ramakrishna P."/>
            <person name="Satoh S."/>
            <person name="Sattley W.M."/>
            <person name="Shimada Y."/>
            <person name="Taylor H.L."/>
            <person name="Tomo T."/>
            <person name="Tsuchiya T."/>
            <person name="Wang Z.T."/>
            <person name="Raymond J."/>
            <person name="Mimuro M."/>
            <person name="Blankenship R.E."/>
            <person name="Touchman J.W."/>
        </authorList>
    </citation>
    <scope>NUCLEOTIDE SEQUENCE [LARGE SCALE GENOMIC DNA]</scope>
    <source>
        <strain evidence="3">MBIC 11017</strain>
    </source>
</reference>
<evidence type="ECO:0000259" key="1">
    <source>
        <dbReference type="Pfam" id="PF14062"/>
    </source>
</evidence>
<dbReference type="HOGENOM" id="CLU_087933_0_0_3"/>
<name>B0C2U0_ACAM1</name>
<dbReference type="Pfam" id="PF14062">
    <property type="entry name" value="DUF4253"/>
    <property type="match status" value="1"/>
</dbReference>
<accession>B0C2U0</accession>
<dbReference type="AlphaFoldDB" id="B0C2U0"/>